<feature type="region of interest" description="Disordered" evidence="2">
    <location>
        <begin position="1"/>
        <end position="22"/>
    </location>
</feature>
<accession>A0A9W9NT82</accession>
<gene>
    <name evidence="3" type="ORF">N7468_006778</name>
</gene>
<organism evidence="3 4">
    <name type="scientific">Penicillium chermesinum</name>
    <dbReference type="NCBI Taxonomy" id="63820"/>
    <lineage>
        <taxon>Eukaryota</taxon>
        <taxon>Fungi</taxon>
        <taxon>Dikarya</taxon>
        <taxon>Ascomycota</taxon>
        <taxon>Pezizomycotina</taxon>
        <taxon>Eurotiomycetes</taxon>
        <taxon>Eurotiomycetidae</taxon>
        <taxon>Eurotiales</taxon>
        <taxon>Aspergillaceae</taxon>
        <taxon>Penicillium</taxon>
    </lineage>
</organism>
<feature type="compositionally biased region" description="Low complexity" evidence="2">
    <location>
        <begin position="9"/>
        <end position="18"/>
    </location>
</feature>
<evidence type="ECO:0000313" key="4">
    <source>
        <dbReference type="Proteomes" id="UP001150941"/>
    </source>
</evidence>
<dbReference type="AlphaFoldDB" id="A0A9W9NT82"/>
<evidence type="ECO:0000256" key="2">
    <source>
        <dbReference type="SAM" id="MobiDB-lite"/>
    </source>
</evidence>
<reference evidence="3" key="1">
    <citation type="submission" date="2022-11" db="EMBL/GenBank/DDBJ databases">
        <authorList>
            <person name="Petersen C."/>
        </authorList>
    </citation>
    <scope>NUCLEOTIDE SEQUENCE</scope>
    <source>
        <strain evidence="3">IBT 19713</strain>
    </source>
</reference>
<dbReference type="GeneID" id="83203377"/>
<keyword evidence="1" id="KW-0175">Coiled coil</keyword>
<protein>
    <submittedName>
        <fullName evidence="3">Uncharacterized protein</fullName>
    </submittedName>
</protein>
<proteinExistence type="predicted"/>
<dbReference type="Proteomes" id="UP001150941">
    <property type="component" value="Unassembled WGS sequence"/>
</dbReference>
<dbReference type="RefSeq" id="XP_058328964.1">
    <property type="nucleotide sequence ID" value="XM_058476074.1"/>
</dbReference>
<evidence type="ECO:0000256" key="1">
    <source>
        <dbReference type="SAM" id="Coils"/>
    </source>
</evidence>
<feature type="coiled-coil region" evidence="1">
    <location>
        <begin position="26"/>
        <end position="60"/>
    </location>
</feature>
<reference evidence="3" key="2">
    <citation type="journal article" date="2023" name="IMA Fungus">
        <title>Comparative genomic study of the Penicillium genus elucidates a diverse pangenome and 15 lateral gene transfer events.</title>
        <authorList>
            <person name="Petersen C."/>
            <person name="Sorensen T."/>
            <person name="Nielsen M.R."/>
            <person name="Sondergaard T.E."/>
            <person name="Sorensen J.L."/>
            <person name="Fitzpatrick D.A."/>
            <person name="Frisvad J.C."/>
            <person name="Nielsen K.L."/>
        </authorList>
    </citation>
    <scope>NUCLEOTIDE SEQUENCE</scope>
    <source>
        <strain evidence="3">IBT 19713</strain>
    </source>
</reference>
<keyword evidence="4" id="KW-1185">Reference proteome</keyword>
<sequence>MDQVKKPTSQQSSQGSQSMISVETYQRRWEQLMEDTNQQIQKIRATIEEERERARRQSQTAAR</sequence>
<comment type="caution">
    <text evidence="3">The sequence shown here is derived from an EMBL/GenBank/DDBJ whole genome shotgun (WGS) entry which is preliminary data.</text>
</comment>
<evidence type="ECO:0000313" key="3">
    <source>
        <dbReference type="EMBL" id="KAJ5225553.1"/>
    </source>
</evidence>
<name>A0A9W9NT82_9EURO</name>
<dbReference type="EMBL" id="JAPQKS010000005">
    <property type="protein sequence ID" value="KAJ5225553.1"/>
    <property type="molecule type" value="Genomic_DNA"/>
</dbReference>